<dbReference type="CDD" id="cd00761">
    <property type="entry name" value="Glyco_tranf_GTA_type"/>
    <property type="match status" value="1"/>
</dbReference>
<gene>
    <name evidence="3" type="ORF">COMA1_30115</name>
</gene>
<dbReference type="InterPro" id="IPR050834">
    <property type="entry name" value="Glycosyltransf_2"/>
</dbReference>
<keyword evidence="4" id="KW-1185">Reference proteome</keyword>
<dbReference type="Proteomes" id="UP000199032">
    <property type="component" value="Unassembled WGS sequence"/>
</dbReference>
<protein>
    <submittedName>
        <fullName evidence="3">Glycosyl transferase, family 2</fullName>
    </submittedName>
</protein>
<sequence>MSEALPHLCVCVCTFKRPTLLRRLLGELHAQDTRGLFTFSILVVDNDQAESARGVVEDFSAASALPLSYHVEPRQNIACARNRAVRHASGDFLAFIDDDEFPIKCWLLTLFATCRKYQVDGALGPVKPHFDQTPPRWVVKGKFYERQTYPTGFVIDWRKGRTGNVLLKMHVFSGLEQPFEPLLRNGEDQDFFRRAIGRGYSFVWCNEAVAYEEVPPMRWKRTFMLRRALLRGASERMMPTFGLRDIAKSLVAIPLYVLAIPFALFIGQDRLMGLLVRLCDHLGKLLAAVGINPVAEPYVTE</sequence>
<evidence type="ECO:0000259" key="2">
    <source>
        <dbReference type="Pfam" id="PF00535"/>
    </source>
</evidence>
<dbReference type="InterPro" id="IPR029044">
    <property type="entry name" value="Nucleotide-diphossugar_trans"/>
</dbReference>
<dbReference type="InterPro" id="IPR001173">
    <property type="entry name" value="Glyco_trans_2-like"/>
</dbReference>
<evidence type="ECO:0000313" key="3">
    <source>
        <dbReference type="EMBL" id="CUS36551.1"/>
    </source>
</evidence>
<dbReference type="RefSeq" id="WP_090749105.1">
    <property type="nucleotide sequence ID" value="NZ_CZQA01000009.1"/>
</dbReference>
<feature type="transmembrane region" description="Helical" evidence="1">
    <location>
        <begin position="246"/>
        <end position="267"/>
    </location>
</feature>
<dbReference type="STRING" id="1742972.COMA1_30115"/>
<evidence type="ECO:0000256" key="1">
    <source>
        <dbReference type="SAM" id="Phobius"/>
    </source>
</evidence>
<accession>A0A0S4LG32</accession>
<dbReference type="PANTHER" id="PTHR43685:SF2">
    <property type="entry name" value="GLYCOSYLTRANSFERASE 2-LIKE DOMAIN-CONTAINING PROTEIN"/>
    <property type="match status" value="1"/>
</dbReference>
<keyword evidence="1" id="KW-0812">Transmembrane</keyword>
<dbReference type="SUPFAM" id="SSF53448">
    <property type="entry name" value="Nucleotide-diphospho-sugar transferases"/>
    <property type="match status" value="1"/>
</dbReference>
<dbReference type="PANTHER" id="PTHR43685">
    <property type="entry name" value="GLYCOSYLTRANSFERASE"/>
    <property type="match status" value="1"/>
</dbReference>
<proteinExistence type="predicted"/>
<dbReference type="EMBL" id="CZQA01000009">
    <property type="protein sequence ID" value="CUS36551.1"/>
    <property type="molecule type" value="Genomic_DNA"/>
</dbReference>
<name>A0A0S4LG32_9BACT</name>
<dbReference type="GO" id="GO:0016740">
    <property type="term" value="F:transferase activity"/>
    <property type="evidence" value="ECO:0007669"/>
    <property type="project" value="UniProtKB-KW"/>
</dbReference>
<evidence type="ECO:0000313" key="4">
    <source>
        <dbReference type="Proteomes" id="UP000199032"/>
    </source>
</evidence>
<dbReference type="Pfam" id="PF00535">
    <property type="entry name" value="Glycos_transf_2"/>
    <property type="match status" value="1"/>
</dbReference>
<keyword evidence="1" id="KW-0472">Membrane</keyword>
<dbReference type="AlphaFoldDB" id="A0A0S4LG32"/>
<reference evidence="3 4" key="1">
    <citation type="submission" date="2015-10" db="EMBL/GenBank/DDBJ databases">
        <authorList>
            <person name="Gilbert D.G."/>
        </authorList>
    </citation>
    <scope>NUCLEOTIDE SEQUENCE [LARGE SCALE GENOMIC DNA]</scope>
    <source>
        <strain evidence="3">COMA1</strain>
    </source>
</reference>
<dbReference type="OrthoDB" id="9809116at2"/>
<keyword evidence="1" id="KW-1133">Transmembrane helix</keyword>
<keyword evidence="3" id="KW-0808">Transferase</keyword>
<dbReference type="Gene3D" id="3.90.550.10">
    <property type="entry name" value="Spore Coat Polysaccharide Biosynthesis Protein SpsA, Chain A"/>
    <property type="match status" value="1"/>
</dbReference>
<feature type="domain" description="Glycosyltransferase 2-like" evidence="2">
    <location>
        <begin position="9"/>
        <end position="145"/>
    </location>
</feature>
<organism evidence="3 4">
    <name type="scientific">Candidatus Nitrospira nitrosa</name>
    <dbReference type="NCBI Taxonomy" id="1742972"/>
    <lineage>
        <taxon>Bacteria</taxon>
        <taxon>Pseudomonadati</taxon>
        <taxon>Nitrospirota</taxon>
        <taxon>Nitrospiria</taxon>
        <taxon>Nitrospirales</taxon>
        <taxon>Nitrospiraceae</taxon>
        <taxon>Nitrospira</taxon>
    </lineage>
</organism>